<dbReference type="InterPro" id="IPR037066">
    <property type="entry name" value="Plug_dom_sf"/>
</dbReference>
<keyword evidence="16" id="KW-0675">Receptor</keyword>
<comment type="caution">
    <text evidence="16">The sequence shown here is derived from an EMBL/GenBank/DDBJ whole genome shotgun (WGS) entry which is preliminary data.</text>
</comment>
<accession>A0A501PSY2</accession>
<keyword evidence="4" id="KW-0410">Iron transport</keyword>
<feature type="signal peptide" evidence="13">
    <location>
        <begin position="1"/>
        <end position="27"/>
    </location>
</feature>
<feature type="chain" id="PRO_5021279531" evidence="13">
    <location>
        <begin position="28"/>
        <end position="825"/>
    </location>
</feature>
<evidence type="ECO:0000256" key="2">
    <source>
        <dbReference type="ARBA" id="ARBA00022448"/>
    </source>
</evidence>
<sequence length="825" mass="88815">MTRKLSTGLLTVAIAAGSATWATPASADDEAMVLEEITVTARKREESIMKVPVTTSVLGGEALDRYAIADVAGVADKTPGLNFSNGPTASGVLVSMRGIGTGTNNPGIDQSVAFVIDGMQFTQGLAFEMATMDMAQVEVMKGPQALFFGKAAPAGVISVRTADPGDEFEVKLRTGYEFAAQERMGEIVVSGPVTDTLGMRIAGQYSKMDGYFKNEAEVGSHPLFGALGAAPVVYDEFPNREQFMLRGTLVWNPSDNFNARLKLNYSDMEIQGWGSEPQLTACPEGTTSGVFTYAIPIGISSYIGGETCEADQTQNFVYMDPTFFPGIYNGGVPFADVEQYFGSLEMNYDFSDELSLASVTGYYDVDQSSMLNGGISTEYGTPFAIQGHLERHDFTQELRLTSNYSGDWNFMLGGFYQNGETKFLSGLPANQIWAALVAPQPWPAALAWADHKIKAETVSLFGQLLWKITPELEIGAGVRWTDEQRDHSVVDRLYEMFYGGPAIPINLAVPSISSSNWSPELSITYTPTDELTIYANFKRAYKSGSFDIGGAAANGDDKSFDDEKIRGGELGVKALLADGALLINAAGYYYEYTDMQVETQVFDPLAGVASIKTTNAGSSELYGIDIDLTYAVPNVEGLTLYASANWNKAEYTDFTNAQCWNGQTFAQGCNIDFDGDGIGDAQDLTGAPLLRAPEWMANAGFNFSTDVSNDLMLNLAGNMSYSGSYSASSTDFPDAYQDSYVKLSANVGLGSSNGGWRLELIGDNLTDKYVYGNCAPQPYADTLIFGRADAFAGTGAMGGLAGQPETGCFTTRGRSVWLRLTVDIN</sequence>
<feature type="domain" description="TonB-dependent receptor plug" evidence="15">
    <location>
        <begin position="48"/>
        <end position="156"/>
    </location>
</feature>
<dbReference type="PANTHER" id="PTHR32552:SF81">
    <property type="entry name" value="TONB-DEPENDENT OUTER MEMBRANE RECEPTOR"/>
    <property type="match status" value="1"/>
</dbReference>
<evidence type="ECO:0000313" key="16">
    <source>
        <dbReference type="EMBL" id="TPD63207.1"/>
    </source>
</evidence>
<evidence type="ECO:0000256" key="5">
    <source>
        <dbReference type="ARBA" id="ARBA00022692"/>
    </source>
</evidence>
<evidence type="ECO:0000256" key="13">
    <source>
        <dbReference type="SAM" id="SignalP"/>
    </source>
</evidence>
<dbReference type="InterPro" id="IPR039426">
    <property type="entry name" value="TonB-dep_rcpt-like"/>
</dbReference>
<protein>
    <submittedName>
        <fullName evidence="16">TonB-dependent receptor</fullName>
    </submittedName>
</protein>
<keyword evidence="13" id="KW-0732">Signal</keyword>
<dbReference type="RefSeq" id="WP_139938524.1">
    <property type="nucleotide sequence ID" value="NZ_JBHSYP010000022.1"/>
</dbReference>
<keyword evidence="8 12" id="KW-0798">TonB box</keyword>
<dbReference type="AlphaFoldDB" id="A0A501PSY2"/>
<dbReference type="PANTHER" id="PTHR32552">
    <property type="entry name" value="FERRICHROME IRON RECEPTOR-RELATED"/>
    <property type="match status" value="1"/>
</dbReference>
<keyword evidence="2 11" id="KW-0813">Transport</keyword>
<proteinExistence type="inferred from homology"/>
<dbReference type="InterPro" id="IPR036942">
    <property type="entry name" value="Beta-barrel_TonB_sf"/>
</dbReference>
<dbReference type="GO" id="GO:0009279">
    <property type="term" value="C:cell outer membrane"/>
    <property type="evidence" value="ECO:0007669"/>
    <property type="project" value="UniProtKB-SubCell"/>
</dbReference>
<dbReference type="SUPFAM" id="SSF56935">
    <property type="entry name" value="Porins"/>
    <property type="match status" value="1"/>
</dbReference>
<dbReference type="Proteomes" id="UP000319148">
    <property type="component" value="Unassembled WGS sequence"/>
</dbReference>
<evidence type="ECO:0000256" key="6">
    <source>
        <dbReference type="ARBA" id="ARBA00023004"/>
    </source>
</evidence>
<dbReference type="PROSITE" id="PS52016">
    <property type="entry name" value="TONB_DEPENDENT_REC_3"/>
    <property type="match status" value="1"/>
</dbReference>
<dbReference type="Pfam" id="PF07715">
    <property type="entry name" value="Plug"/>
    <property type="match status" value="1"/>
</dbReference>
<dbReference type="Gene3D" id="2.40.170.20">
    <property type="entry name" value="TonB-dependent receptor, beta-barrel domain"/>
    <property type="match status" value="1"/>
</dbReference>
<keyword evidence="6" id="KW-0408">Iron</keyword>
<keyword evidence="5 11" id="KW-0812">Transmembrane</keyword>
<reference evidence="17" key="1">
    <citation type="submission" date="2019-06" db="EMBL/GenBank/DDBJ databases">
        <title>The complete genome of Emcibacter congregatus ZYLT.</title>
        <authorList>
            <person name="Zhao Z."/>
        </authorList>
    </citation>
    <scope>NUCLEOTIDE SEQUENCE [LARGE SCALE GENOMIC DNA]</scope>
    <source>
        <strain evidence="17">MCCC 1A06723</strain>
    </source>
</reference>
<dbReference type="GO" id="GO:0006826">
    <property type="term" value="P:iron ion transport"/>
    <property type="evidence" value="ECO:0007669"/>
    <property type="project" value="UniProtKB-KW"/>
</dbReference>
<feature type="domain" description="TonB-dependent receptor-like beta-barrel" evidence="14">
    <location>
        <begin position="330"/>
        <end position="765"/>
    </location>
</feature>
<evidence type="ECO:0000256" key="12">
    <source>
        <dbReference type="RuleBase" id="RU003357"/>
    </source>
</evidence>
<dbReference type="InterPro" id="IPR000531">
    <property type="entry name" value="Beta-barrel_TonB"/>
</dbReference>
<dbReference type="Pfam" id="PF00593">
    <property type="entry name" value="TonB_dep_Rec_b-barrel"/>
    <property type="match status" value="1"/>
</dbReference>
<evidence type="ECO:0000256" key="7">
    <source>
        <dbReference type="ARBA" id="ARBA00023065"/>
    </source>
</evidence>
<evidence type="ECO:0000259" key="15">
    <source>
        <dbReference type="Pfam" id="PF07715"/>
    </source>
</evidence>
<dbReference type="EMBL" id="VFIY01000004">
    <property type="protein sequence ID" value="TPD63207.1"/>
    <property type="molecule type" value="Genomic_DNA"/>
</dbReference>
<evidence type="ECO:0000256" key="1">
    <source>
        <dbReference type="ARBA" id="ARBA00004571"/>
    </source>
</evidence>
<organism evidence="16 17">
    <name type="scientific">Emcibacter nanhaiensis</name>
    <dbReference type="NCBI Taxonomy" id="1505037"/>
    <lineage>
        <taxon>Bacteria</taxon>
        <taxon>Pseudomonadati</taxon>
        <taxon>Pseudomonadota</taxon>
        <taxon>Alphaproteobacteria</taxon>
        <taxon>Emcibacterales</taxon>
        <taxon>Emcibacteraceae</taxon>
        <taxon>Emcibacter</taxon>
    </lineage>
</organism>
<dbReference type="InterPro" id="IPR012910">
    <property type="entry name" value="Plug_dom"/>
</dbReference>
<comment type="subcellular location">
    <subcellularLocation>
        <location evidence="1 11">Cell outer membrane</location>
        <topology evidence="1 11">Multi-pass membrane protein</topology>
    </subcellularLocation>
</comment>
<dbReference type="OrthoDB" id="7223550at2"/>
<evidence type="ECO:0000256" key="4">
    <source>
        <dbReference type="ARBA" id="ARBA00022496"/>
    </source>
</evidence>
<keyword evidence="10 11" id="KW-0998">Cell outer membrane</keyword>
<keyword evidence="3 11" id="KW-1134">Transmembrane beta strand</keyword>
<evidence type="ECO:0000256" key="11">
    <source>
        <dbReference type="PROSITE-ProRule" id="PRU01360"/>
    </source>
</evidence>
<evidence type="ECO:0000256" key="3">
    <source>
        <dbReference type="ARBA" id="ARBA00022452"/>
    </source>
</evidence>
<comment type="similarity">
    <text evidence="11 12">Belongs to the TonB-dependent receptor family.</text>
</comment>
<evidence type="ECO:0000256" key="8">
    <source>
        <dbReference type="ARBA" id="ARBA00023077"/>
    </source>
</evidence>
<keyword evidence="7" id="KW-0406">Ion transport</keyword>
<evidence type="ECO:0000259" key="14">
    <source>
        <dbReference type="Pfam" id="PF00593"/>
    </source>
</evidence>
<gene>
    <name evidence="16" type="ORF">FIV46_03795</name>
</gene>
<evidence type="ECO:0000313" key="17">
    <source>
        <dbReference type="Proteomes" id="UP000319148"/>
    </source>
</evidence>
<keyword evidence="17" id="KW-1185">Reference proteome</keyword>
<name>A0A501PSY2_9PROT</name>
<evidence type="ECO:0000256" key="10">
    <source>
        <dbReference type="ARBA" id="ARBA00023237"/>
    </source>
</evidence>
<keyword evidence="9 11" id="KW-0472">Membrane</keyword>
<evidence type="ECO:0000256" key="9">
    <source>
        <dbReference type="ARBA" id="ARBA00023136"/>
    </source>
</evidence>
<dbReference type="Gene3D" id="2.170.130.10">
    <property type="entry name" value="TonB-dependent receptor, plug domain"/>
    <property type="match status" value="1"/>
</dbReference>